<comment type="cofactor">
    <cofactor evidence="1 5">
        <name>heme</name>
        <dbReference type="ChEBI" id="CHEBI:30413"/>
    </cofactor>
</comment>
<evidence type="ECO:0000256" key="2">
    <source>
        <dbReference type="ARBA" id="ARBA00022617"/>
    </source>
</evidence>
<evidence type="ECO:0000313" key="9">
    <source>
        <dbReference type="Proteomes" id="UP000241462"/>
    </source>
</evidence>
<dbReference type="PANTHER" id="PTHR24305">
    <property type="entry name" value="CYTOCHROME P450"/>
    <property type="match status" value="1"/>
</dbReference>
<dbReference type="GO" id="GO:0020037">
    <property type="term" value="F:heme binding"/>
    <property type="evidence" value="ECO:0007669"/>
    <property type="project" value="InterPro"/>
</dbReference>
<dbReference type="InterPro" id="IPR050121">
    <property type="entry name" value="Cytochrome_P450_monoxygenase"/>
</dbReference>
<gene>
    <name evidence="8" type="ORF">BD289DRAFT_480218</name>
</gene>
<dbReference type="PROSITE" id="PS00086">
    <property type="entry name" value="CYTOCHROME_P450"/>
    <property type="match status" value="1"/>
</dbReference>
<keyword evidence="4 5" id="KW-0408">Iron</keyword>
<feature type="binding site" description="axial binding residue" evidence="5">
    <location>
        <position position="450"/>
    </location>
    <ligand>
        <name>heme</name>
        <dbReference type="ChEBI" id="CHEBI:30413"/>
    </ligand>
    <ligandPart>
        <name>Fe</name>
        <dbReference type="ChEBI" id="CHEBI:18248"/>
    </ligandPart>
</feature>
<dbReference type="Gene3D" id="1.10.630.10">
    <property type="entry name" value="Cytochrome P450"/>
    <property type="match status" value="1"/>
</dbReference>
<dbReference type="CDD" id="cd11058">
    <property type="entry name" value="CYP60B-like"/>
    <property type="match status" value="1"/>
</dbReference>
<dbReference type="InterPro" id="IPR036396">
    <property type="entry name" value="Cyt_P450_sf"/>
</dbReference>
<dbReference type="Pfam" id="PF00067">
    <property type="entry name" value="p450"/>
    <property type="match status" value="1"/>
</dbReference>
<evidence type="ECO:0000256" key="1">
    <source>
        <dbReference type="ARBA" id="ARBA00001971"/>
    </source>
</evidence>
<dbReference type="InParanoid" id="A0A2T3AG64"/>
<feature type="transmembrane region" description="Helical" evidence="7">
    <location>
        <begin position="214"/>
        <end position="235"/>
    </location>
</feature>
<keyword evidence="6" id="KW-0560">Oxidoreductase</keyword>
<dbReference type="PRINTS" id="PR00463">
    <property type="entry name" value="EP450I"/>
</dbReference>
<dbReference type="OrthoDB" id="1470350at2759"/>
<keyword evidence="9" id="KW-1185">Reference proteome</keyword>
<dbReference type="InterPro" id="IPR017972">
    <property type="entry name" value="Cyt_P450_CS"/>
</dbReference>
<dbReference type="PRINTS" id="PR00385">
    <property type="entry name" value="P450"/>
</dbReference>
<keyword evidence="7" id="KW-0472">Membrane</keyword>
<evidence type="ECO:0000256" key="7">
    <source>
        <dbReference type="SAM" id="Phobius"/>
    </source>
</evidence>
<keyword evidence="7" id="KW-1133">Transmembrane helix</keyword>
<feature type="transmembrane region" description="Helical" evidence="7">
    <location>
        <begin position="12"/>
        <end position="33"/>
    </location>
</feature>
<protein>
    <submittedName>
        <fullName evidence="8">Cytochrome P450</fullName>
    </submittedName>
</protein>
<reference evidence="8 9" key="1">
    <citation type="journal article" date="2018" name="Mycol. Prog.">
        <title>Coniella lustricola, a new species from submerged detritus.</title>
        <authorList>
            <person name="Raudabaugh D.B."/>
            <person name="Iturriaga T."/>
            <person name="Carver A."/>
            <person name="Mondo S."/>
            <person name="Pangilinan J."/>
            <person name="Lipzen A."/>
            <person name="He G."/>
            <person name="Amirebrahimi M."/>
            <person name="Grigoriev I.V."/>
            <person name="Miller A.N."/>
        </authorList>
    </citation>
    <scope>NUCLEOTIDE SEQUENCE [LARGE SCALE GENOMIC DNA]</scope>
    <source>
        <strain evidence="8 9">B22-T-1</strain>
    </source>
</reference>
<comment type="similarity">
    <text evidence="6">Belongs to the cytochrome P450 family.</text>
</comment>
<sequence length="510" mass="57776">MEGFNSPWQLSLASLATIFVELSIIYWIVYVTYNICFHPLANIPGPFIWRATRLAYVRSFLAGTIVTDVRKLHETYGDVVRVAPDEVSFARGDVWVDAFGRNPLPRNATFFKTPPGQPDNLVMTSDISANARMRHLISPAFTERSLTRQEPTIHSYADLLIDGLSKRIRFAGPATNEAVINTVDWFNWFAFDLVGELAFGESFESLRDTRHHPWVMVIFGSIKVMAFAAMTRYYYGVESFLQCLIPPGIRRMQREHYAIAHDKITRRMAANDDKDDFVRPLLRGNPNFEKMSLPEVESTMAIMIIAGSETTATALCGITHCLVQNPDQLRRLEAEIRGHFGKEDEVTIRAVQNLPFLNAVILEGLRMCHPVAGGLLRRVPKAGATICGYYLPGHTHVLISTAAMSLSETKFHRASEFIPDRFFSDDTRPAEFDGDQRNSQKPFGVGPRSCIGKSFALAELRIALARLIWRFDISKPPGKQVNWNRLRTLVVVEKKDINITIREVRRETEK</sequence>
<dbReference type="InterPro" id="IPR001128">
    <property type="entry name" value="Cyt_P450"/>
</dbReference>
<keyword evidence="2 5" id="KW-0349">Heme</keyword>
<dbReference type="PANTHER" id="PTHR24305:SF199">
    <property type="entry name" value="P450, PUTATIVE (EUROFUNG)-RELATED"/>
    <property type="match status" value="1"/>
</dbReference>
<evidence type="ECO:0000256" key="5">
    <source>
        <dbReference type="PIRSR" id="PIRSR602401-1"/>
    </source>
</evidence>
<dbReference type="AlphaFoldDB" id="A0A2T3AG64"/>
<evidence type="ECO:0000313" key="8">
    <source>
        <dbReference type="EMBL" id="PSR97189.1"/>
    </source>
</evidence>
<dbReference type="GO" id="GO:0004497">
    <property type="term" value="F:monooxygenase activity"/>
    <property type="evidence" value="ECO:0007669"/>
    <property type="project" value="UniProtKB-KW"/>
</dbReference>
<dbReference type="Proteomes" id="UP000241462">
    <property type="component" value="Unassembled WGS sequence"/>
</dbReference>
<keyword evidence="6" id="KW-0503">Monooxygenase</keyword>
<name>A0A2T3AG64_9PEZI</name>
<keyword evidence="3 5" id="KW-0479">Metal-binding</keyword>
<keyword evidence="7" id="KW-0812">Transmembrane</keyword>
<dbReference type="EMBL" id="KZ678393">
    <property type="protein sequence ID" value="PSR97189.1"/>
    <property type="molecule type" value="Genomic_DNA"/>
</dbReference>
<accession>A0A2T3AG64</accession>
<organism evidence="8 9">
    <name type="scientific">Coniella lustricola</name>
    <dbReference type="NCBI Taxonomy" id="2025994"/>
    <lineage>
        <taxon>Eukaryota</taxon>
        <taxon>Fungi</taxon>
        <taxon>Dikarya</taxon>
        <taxon>Ascomycota</taxon>
        <taxon>Pezizomycotina</taxon>
        <taxon>Sordariomycetes</taxon>
        <taxon>Sordariomycetidae</taxon>
        <taxon>Diaporthales</taxon>
        <taxon>Schizoparmaceae</taxon>
        <taxon>Coniella</taxon>
    </lineage>
</organism>
<evidence type="ECO:0000256" key="6">
    <source>
        <dbReference type="RuleBase" id="RU000461"/>
    </source>
</evidence>
<evidence type="ECO:0000256" key="4">
    <source>
        <dbReference type="ARBA" id="ARBA00023004"/>
    </source>
</evidence>
<dbReference type="STRING" id="2025994.A0A2T3AG64"/>
<proteinExistence type="inferred from homology"/>
<dbReference type="InterPro" id="IPR002401">
    <property type="entry name" value="Cyt_P450_E_grp-I"/>
</dbReference>
<evidence type="ECO:0000256" key="3">
    <source>
        <dbReference type="ARBA" id="ARBA00022723"/>
    </source>
</evidence>
<dbReference type="SUPFAM" id="SSF48264">
    <property type="entry name" value="Cytochrome P450"/>
    <property type="match status" value="1"/>
</dbReference>
<dbReference type="GO" id="GO:0005506">
    <property type="term" value="F:iron ion binding"/>
    <property type="evidence" value="ECO:0007669"/>
    <property type="project" value="InterPro"/>
</dbReference>
<dbReference type="GO" id="GO:0016705">
    <property type="term" value="F:oxidoreductase activity, acting on paired donors, with incorporation or reduction of molecular oxygen"/>
    <property type="evidence" value="ECO:0007669"/>
    <property type="project" value="InterPro"/>
</dbReference>